<evidence type="ECO:0000256" key="3">
    <source>
        <dbReference type="ARBA" id="ARBA00022679"/>
    </source>
</evidence>
<keyword evidence="3 10" id="KW-0808">Transferase</keyword>
<dbReference type="PIRSF" id="PIRSF004793">
    <property type="entry name" value="UCP004793"/>
    <property type="match status" value="1"/>
</dbReference>
<dbReference type="EC" id="2.7.7.85" evidence="10"/>
<dbReference type="InterPro" id="IPR014046">
    <property type="entry name" value="C-di-AMP_synthase"/>
</dbReference>
<dbReference type="Pfam" id="PF19293">
    <property type="entry name" value="CdaA_N"/>
    <property type="match status" value="1"/>
</dbReference>
<dbReference type="InterPro" id="IPR036888">
    <property type="entry name" value="DNA_integrity_DisA_N_sf"/>
</dbReference>
<reference evidence="12" key="1">
    <citation type="submission" date="2022-09" db="EMBL/GenBank/DDBJ databases">
        <title>Aureispira anguillicida sp. nov., isolated from Leptocephalus of Japanese eel Anguilla japonica.</title>
        <authorList>
            <person name="Yuasa K."/>
            <person name="Mekata T."/>
            <person name="Ikunari K."/>
        </authorList>
    </citation>
    <scope>NUCLEOTIDE SEQUENCE</scope>
    <source>
        <strain evidence="12">EL160426</strain>
    </source>
</reference>
<comment type="function">
    <text evidence="10">Catalyzes the condensation of 2 ATP molecules into cyclic di-AMP (c-di-AMP), a second messenger used to regulate differing processes in different bacteria.</text>
</comment>
<keyword evidence="4 10" id="KW-0812">Transmembrane</keyword>
<dbReference type="RefSeq" id="WP_264793252.1">
    <property type="nucleotide sequence ID" value="NZ_AP026867.1"/>
</dbReference>
<dbReference type="InterPro" id="IPR034701">
    <property type="entry name" value="CdaA"/>
</dbReference>
<evidence type="ECO:0000256" key="2">
    <source>
        <dbReference type="ARBA" id="ARBA00022475"/>
    </source>
</evidence>
<evidence type="ECO:0000313" key="13">
    <source>
        <dbReference type="Proteomes" id="UP001060919"/>
    </source>
</evidence>
<comment type="similarity">
    <text evidence="10">Belongs to the adenylate cyclase family. DacA/CdaA subfamily.</text>
</comment>
<dbReference type="SUPFAM" id="SSF143597">
    <property type="entry name" value="YojJ-like"/>
    <property type="match status" value="1"/>
</dbReference>
<keyword evidence="9 10" id="KW-0472">Membrane</keyword>
<dbReference type="InterPro" id="IPR003390">
    <property type="entry name" value="DNA_integrity_scan_DisA_N"/>
</dbReference>
<feature type="transmembrane region" description="Helical" evidence="10">
    <location>
        <begin position="62"/>
        <end position="83"/>
    </location>
</feature>
<keyword evidence="13" id="KW-1185">Reference proteome</keyword>
<evidence type="ECO:0000256" key="6">
    <source>
        <dbReference type="ARBA" id="ARBA00022741"/>
    </source>
</evidence>
<dbReference type="KEGG" id="aup:AsAng_0028570"/>
<dbReference type="GO" id="GO:0006171">
    <property type="term" value="P:cAMP biosynthetic process"/>
    <property type="evidence" value="ECO:0007669"/>
    <property type="project" value="InterPro"/>
</dbReference>
<feature type="domain" description="DAC" evidence="11">
    <location>
        <begin position="84"/>
        <end position="256"/>
    </location>
</feature>
<comment type="subunit">
    <text evidence="10">Probably a homodimer.</text>
</comment>
<keyword evidence="6 10" id="KW-0547">Nucleotide-binding</keyword>
<name>A0A915YFL2_9BACT</name>
<dbReference type="GO" id="GO:0106408">
    <property type="term" value="F:diadenylate cyclase activity"/>
    <property type="evidence" value="ECO:0007669"/>
    <property type="project" value="UniProtKB-EC"/>
</dbReference>
<proteinExistence type="inferred from homology"/>
<evidence type="ECO:0000256" key="5">
    <source>
        <dbReference type="ARBA" id="ARBA00022695"/>
    </source>
</evidence>
<evidence type="ECO:0000259" key="11">
    <source>
        <dbReference type="PROSITE" id="PS51794"/>
    </source>
</evidence>
<dbReference type="HAMAP" id="MF_01499">
    <property type="entry name" value="DacA"/>
    <property type="match status" value="1"/>
</dbReference>
<keyword evidence="8 10" id="KW-1133">Transmembrane helix</keyword>
<dbReference type="Gene3D" id="3.40.1700.10">
    <property type="entry name" value="DNA integrity scanning protein, DisA, N-terminal domain"/>
    <property type="match status" value="1"/>
</dbReference>
<accession>A0A915YFL2</accession>
<keyword evidence="7 10" id="KW-0067">ATP-binding</keyword>
<dbReference type="PANTHER" id="PTHR34185:SF1">
    <property type="entry name" value="DIADENYLATE CYCLASE"/>
    <property type="match status" value="1"/>
</dbReference>
<dbReference type="InterPro" id="IPR050338">
    <property type="entry name" value="DisA"/>
</dbReference>
<dbReference type="PROSITE" id="PS51794">
    <property type="entry name" value="DAC"/>
    <property type="match status" value="1"/>
</dbReference>
<dbReference type="PANTHER" id="PTHR34185">
    <property type="entry name" value="DIADENYLATE CYCLASE"/>
    <property type="match status" value="1"/>
</dbReference>
<evidence type="ECO:0000256" key="9">
    <source>
        <dbReference type="ARBA" id="ARBA00023136"/>
    </source>
</evidence>
<feature type="transmembrane region" description="Helical" evidence="10">
    <location>
        <begin position="38"/>
        <end position="56"/>
    </location>
</feature>
<evidence type="ECO:0000256" key="7">
    <source>
        <dbReference type="ARBA" id="ARBA00022840"/>
    </source>
</evidence>
<evidence type="ECO:0000256" key="10">
    <source>
        <dbReference type="HAMAP-Rule" id="MF_01499"/>
    </source>
</evidence>
<dbReference type="AlphaFoldDB" id="A0A915YFL2"/>
<dbReference type="Proteomes" id="UP001060919">
    <property type="component" value="Chromosome"/>
</dbReference>
<evidence type="ECO:0000256" key="1">
    <source>
        <dbReference type="ARBA" id="ARBA00000877"/>
    </source>
</evidence>
<comment type="catalytic activity">
    <reaction evidence="1 10">
        <text>2 ATP = 3',3'-c-di-AMP + 2 diphosphate</text>
        <dbReference type="Rhea" id="RHEA:35655"/>
        <dbReference type="ChEBI" id="CHEBI:30616"/>
        <dbReference type="ChEBI" id="CHEBI:33019"/>
        <dbReference type="ChEBI" id="CHEBI:71500"/>
        <dbReference type="EC" id="2.7.7.85"/>
    </reaction>
</comment>
<dbReference type="InterPro" id="IPR045585">
    <property type="entry name" value="CdaA_N"/>
</dbReference>
<sequence>MLYLIQIGFFTITFWDILDIIIVGFLLFQIYKLLKGSLGFNIFIGLVLVYIAWRIVSVLEMPLLSSILGQFVSVGMIALLVLFQPEVRRFLLFVGQGSLQTRFKFLQRFFKQNQSLENHNLLREQAIQAIITATEAMVESQTGALMVFTSSPNLEGLYSSGVMVNGDVSAQLILSIFNKDSPLHDGALIIKDGKIVAASCVLPVSDRPDIPQRLGLRHRAAVGISENTNIMVFVISEETKKIAYARGGEILEDIAIGKMRQLLEKILFVT</sequence>
<dbReference type="GO" id="GO:0005524">
    <property type="term" value="F:ATP binding"/>
    <property type="evidence" value="ECO:0007669"/>
    <property type="project" value="UniProtKB-UniRule"/>
</dbReference>
<evidence type="ECO:0000256" key="4">
    <source>
        <dbReference type="ARBA" id="ARBA00022692"/>
    </source>
</evidence>
<organism evidence="12 13">
    <name type="scientific">Aureispira anguillae</name>
    <dbReference type="NCBI Taxonomy" id="2864201"/>
    <lineage>
        <taxon>Bacteria</taxon>
        <taxon>Pseudomonadati</taxon>
        <taxon>Bacteroidota</taxon>
        <taxon>Saprospiria</taxon>
        <taxon>Saprospirales</taxon>
        <taxon>Saprospiraceae</taxon>
        <taxon>Aureispira</taxon>
    </lineage>
</organism>
<keyword evidence="2 10" id="KW-1003">Cell membrane</keyword>
<gene>
    <name evidence="10" type="primary">dacA</name>
    <name evidence="12" type="ORF">AsAng_0028570</name>
</gene>
<comment type="caution">
    <text evidence="10">Lacks conserved residue(s) required for the propagation of feature annotation.</text>
</comment>
<evidence type="ECO:0000313" key="12">
    <source>
        <dbReference type="EMBL" id="BDS12142.1"/>
    </source>
</evidence>
<dbReference type="EMBL" id="AP026867">
    <property type="protein sequence ID" value="BDS12142.1"/>
    <property type="molecule type" value="Genomic_DNA"/>
</dbReference>
<evidence type="ECO:0000256" key="8">
    <source>
        <dbReference type="ARBA" id="ARBA00022989"/>
    </source>
</evidence>
<feature type="transmembrane region" description="Helical" evidence="10">
    <location>
        <begin position="12"/>
        <end position="31"/>
    </location>
</feature>
<protein>
    <recommendedName>
        <fullName evidence="10">Diadenylate cyclase</fullName>
        <shortName evidence="10">DAC</shortName>
        <ecNumber evidence="10">2.7.7.85</ecNumber>
    </recommendedName>
    <alternativeName>
        <fullName evidence="10">Cyclic-di-AMP synthase</fullName>
        <shortName evidence="10">c-di-AMP synthase</shortName>
    </alternativeName>
</protein>
<dbReference type="GO" id="GO:0004016">
    <property type="term" value="F:adenylate cyclase activity"/>
    <property type="evidence" value="ECO:0007669"/>
    <property type="project" value="UniProtKB-UniRule"/>
</dbReference>
<dbReference type="Pfam" id="PF02457">
    <property type="entry name" value="DAC"/>
    <property type="match status" value="1"/>
</dbReference>
<keyword evidence="5 10" id="KW-0548">Nucleotidyltransferase</keyword>